<evidence type="ECO:0000313" key="4">
    <source>
        <dbReference type="Proteomes" id="UP001562425"/>
    </source>
</evidence>
<proteinExistence type="predicted"/>
<evidence type="ECO:0000256" key="1">
    <source>
        <dbReference type="SAM" id="MobiDB-lite"/>
    </source>
</evidence>
<protein>
    <recommendedName>
        <fullName evidence="5">Secreted protein</fullName>
    </recommendedName>
</protein>
<feature type="compositionally biased region" description="Basic and acidic residues" evidence="1">
    <location>
        <begin position="161"/>
        <end position="209"/>
    </location>
</feature>
<comment type="caution">
    <text evidence="3">The sequence shown here is derived from an EMBL/GenBank/DDBJ whole genome shotgun (WGS) entry which is preliminary data.</text>
</comment>
<dbReference type="PANTHER" id="PTHR21112:SF0">
    <property type="entry name" value="CHEMOSENSORY PROTEIN A 29A-RELATED"/>
    <property type="match status" value="1"/>
</dbReference>
<feature type="signal peptide" evidence="2">
    <location>
        <begin position="1"/>
        <end position="28"/>
    </location>
</feature>
<evidence type="ECO:0000256" key="2">
    <source>
        <dbReference type="SAM" id="SignalP"/>
    </source>
</evidence>
<reference evidence="3 4" key="1">
    <citation type="submission" date="2024-05" db="EMBL/GenBank/DDBJ databases">
        <title>Culex pipiens pipiens assembly and annotation.</title>
        <authorList>
            <person name="Alout H."/>
            <person name="Durand T."/>
        </authorList>
    </citation>
    <scope>NUCLEOTIDE SEQUENCE [LARGE SCALE GENOMIC DNA]</scope>
    <source>
        <strain evidence="3">HA-2024</strain>
        <tissue evidence="3">Whole body</tissue>
    </source>
</reference>
<evidence type="ECO:0000313" key="3">
    <source>
        <dbReference type="EMBL" id="KAL1401729.1"/>
    </source>
</evidence>
<accession>A0ABD1DTS0</accession>
<keyword evidence="4" id="KW-1185">Reference proteome</keyword>
<organism evidence="3 4">
    <name type="scientific">Culex pipiens pipiens</name>
    <name type="common">Northern house mosquito</name>
    <dbReference type="NCBI Taxonomy" id="38569"/>
    <lineage>
        <taxon>Eukaryota</taxon>
        <taxon>Metazoa</taxon>
        <taxon>Ecdysozoa</taxon>
        <taxon>Arthropoda</taxon>
        <taxon>Hexapoda</taxon>
        <taxon>Insecta</taxon>
        <taxon>Pterygota</taxon>
        <taxon>Neoptera</taxon>
        <taxon>Endopterygota</taxon>
        <taxon>Diptera</taxon>
        <taxon>Nematocera</taxon>
        <taxon>Culicoidea</taxon>
        <taxon>Culicidae</taxon>
        <taxon>Culicinae</taxon>
        <taxon>Culicini</taxon>
        <taxon>Culex</taxon>
        <taxon>Culex</taxon>
    </lineage>
</organism>
<sequence>MFISSIEMMKSTLLGCFIIVLWPPQITSLQSMNFQLERAEQIGGQDFADWQLRVRKFNRTTFTLNRTATFLQDLDESYEVTISFAYSSLGNNQFNEYPMKLPRKKVCRYMVEEYREFQYVWAGHTNMPQVDKGARVFCPYPKGTYWSIRGTITARTTAQSRDPKKQLLQDPRAFDPSEDRENEGTNKRARANDNKSKPSSEEPRRDRVARTSCSRSIVRRSRARFNSLTEGHAKPRE</sequence>
<evidence type="ECO:0008006" key="5">
    <source>
        <dbReference type="Google" id="ProtNLM"/>
    </source>
</evidence>
<dbReference type="PANTHER" id="PTHR21112">
    <property type="entry name" value="CHEMOSENSORY PROTEIN A 29A-RELATED"/>
    <property type="match status" value="1"/>
</dbReference>
<gene>
    <name evidence="3" type="ORF">pipiens_001931</name>
</gene>
<feature type="chain" id="PRO_5044849343" description="Secreted protein" evidence="2">
    <location>
        <begin position="29"/>
        <end position="237"/>
    </location>
</feature>
<dbReference type="EMBL" id="JBEHCU010004232">
    <property type="protein sequence ID" value="KAL1401729.1"/>
    <property type="molecule type" value="Genomic_DNA"/>
</dbReference>
<name>A0ABD1DTS0_CULPP</name>
<feature type="region of interest" description="Disordered" evidence="1">
    <location>
        <begin position="156"/>
        <end position="237"/>
    </location>
</feature>
<dbReference type="AlphaFoldDB" id="A0ABD1DTS0"/>
<keyword evidence="2" id="KW-0732">Signal</keyword>
<dbReference type="Proteomes" id="UP001562425">
    <property type="component" value="Unassembled WGS sequence"/>
</dbReference>